<dbReference type="InterPro" id="IPR008715">
    <property type="entry name" value="SAM-MeTfrase_NodS-like"/>
</dbReference>
<dbReference type="Proteomes" id="UP000275232">
    <property type="component" value="Unassembled WGS sequence"/>
</dbReference>
<proteinExistence type="predicted"/>
<accession>A0A3N5DIP1</accession>
<dbReference type="GO" id="GO:0009312">
    <property type="term" value="P:oligosaccharide biosynthetic process"/>
    <property type="evidence" value="ECO:0007669"/>
    <property type="project" value="InterPro"/>
</dbReference>
<gene>
    <name evidence="1" type="ORF">EG799_01860</name>
</gene>
<dbReference type="RefSeq" id="WP_123878039.1">
    <property type="nucleotide sequence ID" value="NZ_RPFZ01000001.1"/>
</dbReference>
<dbReference type="Gene3D" id="3.40.50.150">
    <property type="entry name" value="Vaccinia Virus protein VP39"/>
    <property type="match status" value="1"/>
</dbReference>
<dbReference type="EMBL" id="RPFZ01000001">
    <property type="protein sequence ID" value="RPF70505.1"/>
    <property type="molecule type" value="Genomic_DNA"/>
</dbReference>
<dbReference type="AlphaFoldDB" id="A0A3N5DIP1"/>
<protein>
    <submittedName>
        <fullName evidence="1">Methyltransferase domain-containing protein</fullName>
    </submittedName>
</protein>
<name>A0A3N5DIP1_9SPHN</name>
<comment type="caution">
    <text evidence="1">The sequence shown here is derived from an EMBL/GenBank/DDBJ whole genome shotgun (WGS) entry which is preliminary data.</text>
</comment>
<reference evidence="1 2" key="1">
    <citation type="submission" date="2018-11" db="EMBL/GenBank/DDBJ databases">
        <title>Erythrobacter spongiae sp. nov., isolated from a marine sponge.</title>
        <authorList>
            <person name="Zhuang L."/>
            <person name="Luo L."/>
        </authorList>
    </citation>
    <scope>NUCLEOTIDE SEQUENCE [LARGE SCALE GENOMIC DNA]</scope>
    <source>
        <strain evidence="1 2">HN-E23</strain>
    </source>
</reference>
<evidence type="ECO:0000313" key="1">
    <source>
        <dbReference type="EMBL" id="RPF70505.1"/>
    </source>
</evidence>
<dbReference type="PANTHER" id="PTHR43861:SF1">
    <property type="entry name" value="TRANS-ACONITATE 2-METHYLTRANSFERASE"/>
    <property type="match status" value="1"/>
</dbReference>
<keyword evidence="1" id="KW-0489">Methyltransferase</keyword>
<evidence type="ECO:0000313" key="2">
    <source>
        <dbReference type="Proteomes" id="UP000275232"/>
    </source>
</evidence>
<dbReference type="GO" id="GO:0008757">
    <property type="term" value="F:S-adenosylmethionine-dependent methyltransferase activity"/>
    <property type="evidence" value="ECO:0007669"/>
    <property type="project" value="InterPro"/>
</dbReference>
<dbReference type="PANTHER" id="PTHR43861">
    <property type="entry name" value="TRANS-ACONITATE 2-METHYLTRANSFERASE-RELATED"/>
    <property type="match status" value="1"/>
</dbReference>
<keyword evidence="1" id="KW-0808">Transferase</keyword>
<dbReference type="CDD" id="cd02440">
    <property type="entry name" value="AdoMet_MTases"/>
    <property type="match status" value="1"/>
</dbReference>
<sequence>MKDDPSDRRETFDALFAADPDPWGFESKAYEAAKRRATLTMLFPNRFERALEVGCANGVLTAELASVCDAVLGIDVSSAALRLAESRLADLNHVSLVRAEVPREWPEGTFDLIVFSEILYFLSRNEIARVADLAWQSLSQDGVCLLVNWTGPNDLPMDGQSARLIFAEAVPWLSAASEVRAEYRIDRLHKPFAREEAAPERPKD</sequence>
<dbReference type="InterPro" id="IPR029063">
    <property type="entry name" value="SAM-dependent_MTases_sf"/>
</dbReference>
<keyword evidence="2" id="KW-1185">Reference proteome</keyword>
<dbReference type="SUPFAM" id="SSF53335">
    <property type="entry name" value="S-adenosyl-L-methionine-dependent methyltransferases"/>
    <property type="match status" value="1"/>
</dbReference>
<dbReference type="GO" id="GO:0032259">
    <property type="term" value="P:methylation"/>
    <property type="evidence" value="ECO:0007669"/>
    <property type="project" value="UniProtKB-KW"/>
</dbReference>
<dbReference type="Pfam" id="PF05401">
    <property type="entry name" value="NodS"/>
    <property type="match status" value="1"/>
</dbReference>
<organism evidence="1 2">
    <name type="scientific">Aurantiacibacter spongiae</name>
    <dbReference type="NCBI Taxonomy" id="2488860"/>
    <lineage>
        <taxon>Bacteria</taxon>
        <taxon>Pseudomonadati</taxon>
        <taxon>Pseudomonadota</taxon>
        <taxon>Alphaproteobacteria</taxon>
        <taxon>Sphingomonadales</taxon>
        <taxon>Erythrobacteraceae</taxon>
        <taxon>Aurantiacibacter</taxon>
    </lineage>
</organism>
<dbReference type="OrthoDB" id="116799at2"/>